<reference evidence="1" key="1">
    <citation type="submission" date="2012-11" db="EMBL/GenBank/DDBJ databases">
        <title>Dependencies among metagenomic species, viruses, plasmids and units of genetic variation.</title>
        <authorList>
            <person name="Nielsen H.B."/>
            <person name="Almeida M."/>
            <person name="Juncker A.S."/>
            <person name="Rasmussen S."/>
            <person name="Li J."/>
            <person name="Sunagawa S."/>
            <person name="Plichta D."/>
            <person name="Gautier L."/>
            <person name="Le Chatelier E."/>
            <person name="Peletier E."/>
            <person name="Bonde I."/>
            <person name="Nielsen T."/>
            <person name="Manichanh C."/>
            <person name="Arumugam M."/>
            <person name="Batto J."/>
            <person name="Santos M.B.Q.D."/>
            <person name="Blom N."/>
            <person name="Borruel N."/>
            <person name="Burgdorf K.S."/>
            <person name="Boumezbeur F."/>
            <person name="Casellas F."/>
            <person name="Dore J."/>
            <person name="Guarner F."/>
            <person name="Hansen T."/>
            <person name="Hildebrand F."/>
            <person name="Kaas R.S."/>
            <person name="Kennedy S."/>
            <person name="Kristiansen K."/>
            <person name="Kultima J.R."/>
            <person name="Leonard P."/>
            <person name="Levenez F."/>
            <person name="Lund O."/>
            <person name="Moumen B."/>
            <person name="Le Paslier D."/>
            <person name="Pons N."/>
            <person name="Pedersen O."/>
            <person name="Prifti E."/>
            <person name="Qin J."/>
            <person name="Raes J."/>
            <person name="Tap J."/>
            <person name="Tims S."/>
            <person name="Ussery D.W."/>
            <person name="Yamada T."/>
            <person name="MetaHit consortium"/>
            <person name="Renault P."/>
            <person name="Sicheritz-Ponten T."/>
            <person name="Bork P."/>
            <person name="Wang J."/>
            <person name="Brunak S."/>
            <person name="Ehrlich S.D."/>
        </authorList>
    </citation>
    <scope>NUCLEOTIDE SEQUENCE [LARGE SCALE GENOMIC DNA]</scope>
</reference>
<gene>
    <name evidence="1" type="ORF">BN578_00003</name>
</gene>
<evidence type="ECO:0000313" key="2">
    <source>
        <dbReference type="Proteomes" id="UP000018168"/>
    </source>
</evidence>
<protein>
    <recommendedName>
        <fullName evidence="3">Bacteriophage Gp15 protein</fullName>
    </recommendedName>
</protein>
<organism evidence="1 2">
    <name type="scientific">[Clostridium] leptum CAG:27</name>
    <dbReference type="NCBI Taxonomy" id="1263068"/>
    <lineage>
        <taxon>Bacteria</taxon>
        <taxon>Bacillati</taxon>
        <taxon>Bacillota</taxon>
        <taxon>Clostridia</taxon>
        <taxon>Eubacteriales</taxon>
        <taxon>Oscillospiraceae</taxon>
        <taxon>Oscillospiraceae incertae sedis</taxon>
    </lineage>
</organism>
<evidence type="ECO:0000313" key="1">
    <source>
        <dbReference type="EMBL" id="CDC04557.1"/>
    </source>
</evidence>
<name>R6P3M4_9FIRM</name>
<accession>R6P3M4</accession>
<proteinExistence type="predicted"/>
<dbReference type="InterPro" id="IPR009660">
    <property type="entry name" value="Phage_A500_Gp15"/>
</dbReference>
<sequence>MWYDLEYDRVLIEQSIAKQYRVLPSEQGDLRYSDWIKMVSGLMDDTPLGRIVMIRSETDKERIKNFSLEQRRIQSDWKRFRSQRLQHFDSNDYDKQMLALESMFASLAGGEKK</sequence>
<evidence type="ECO:0008006" key="3">
    <source>
        <dbReference type="Google" id="ProtNLM"/>
    </source>
</evidence>
<comment type="caution">
    <text evidence="1">The sequence shown here is derived from an EMBL/GenBank/DDBJ whole genome shotgun (WGS) entry which is preliminary data.</text>
</comment>
<dbReference type="Proteomes" id="UP000018168">
    <property type="component" value="Unassembled WGS sequence"/>
</dbReference>
<dbReference type="AlphaFoldDB" id="R6P3M4"/>
<dbReference type="EMBL" id="CBEP010000062">
    <property type="protein sequence ID" value="CDC04557.1"/>
    <property type="molecule type" value="Genomic_DNA"/>
</dbReference>
<dbReference type="Pfam" id="PF06854">
    <property type="entry name" value="Phage_Gp15"/>
    <property type="match status" value="1"/>
</dbReference>